<evidence type="ECO:0000313" key="2">
    <source>
        <dbReference type="EMBL" id="XCJ74724.1"/>
    </source>
</evidence>
<dbReference type="Pfam" id="PF13021">
    <property type="entry name" value="DUF3885"/>
    <property type="match status" value="1"/>
</dbReference>
<dbReference type="EMBL" id="CP159534">
    <property type="protein sequence ID" value="XCJ74724.1"/>
    <property type="molecule type" value="Genomic_DNA"/>
</dbReference>
<protein>
    <recommendedName>
        <fullName evidence="1">DUF3885 domain-containing protein</fullName>
    </recommendedName>
</protein>
<accession>A0AAU8J2T2</accession>
<name>A0AAU8J2T2_9ACTN</name>
<evidence type="ECO:0000259" key="1">
    <source>
        <dbReference type="Pfam" id="PF13021"/>
    </source>
</evidence>
<dbReference type="AlphaFoldDB" id="A0AAU8J2T2"/>
<dbReference type="InterPro" id="IPR024976">
    <property type="entry name" value="DUF3885"/>
</dbReference>
<feature type="domain" description="DUF3885" evidence="1">
    <location>
        <begin position="27"/>
        <end position="194"/>
    </location>
</feature>
<dbReference type="KEGG" id="stac:ABII15_34245"/>
<sequence length="197" mass="22354">MISGVKQNLDALSILWERQWPAPPGASLRHVYPERWVRFHSLPDSKEYPENEDEYAIVLERQRVLLEELGPDDDLLWVITTEWGGHPEPGPRRSELQRVDPHARHWESWLSDDDDPDDLVYQHVHASSRARTGNSLDPLLRLAAVDISIAVTLAPPDLRWVFRPYPGGVDVFAPSTAGRDSLKATHPDWLSAHPSGL</sequence>
<reference evidence="2" key="1">
    <citation type="submission" date="2024-06" db="EMBL/GenBank/DDBJ databases">
        <title>Streptomyces sp. strain HUAS MG91 genome sequences.</title>
        <authorList>
            <person name="Mo P."/>
        </authorList>
    </citation>
    <scope>NUCLEOTIDE SEQUENCE</scope>
    <source>
        <strain evidence="2">HUAS MG91</strain>
    </source>
</reference>
<organism evidence="2">
    <name type="scientific">Streptomyces tabacisoli</name>
    <dbReference type="NCBI Taxonomy" id="3156398"/>
    <lineage>
        <taxon>Bacteria</taxon>
        <taxon>Bacillati</taxon>
        <taxon>Actinomycetota</taxon>
        <taxon>Actinomycetes</taxon>
        <taxon>Kitasatosporales</taxon>
        <taxon>Streptomycetaceae</taxon>
        <taxon>Streptomyces</taxon>
    </lineage>
</organism>
<proteinExistence type="predicted"/>
<gene>
    <name evidence="2" type="ORF">ABII15_34245</name>
</gene>
<dbReference type="RefSeq" id="WP_353946161.1">
    <property type="nucleotide sequence ID" value="NZ_CP159534.1"/>
</dbReference>